<evidence type="ECO:0000313" key="1">
    <source>
        <dbReference type="EMBL" id="MPC23575.1"/>
    </source>
</evidence>
<evidence type="ECO:0000313" key="2">
    <source>
        <dbReference type="Proteomes" id="UP000324222"/>
    </source>
</evidence>
<proteinExistence type="predicted"/>
<name>A0A5B7DQR4_PORTR</name>
<comment type="caution">
    <text evidence="1">The sequence shown here is derived from an EMBL/GenBank/DDBJ whole genome shotgun (WGS) entry which is preliminary data.</text>
</comment>
<accession>A0A5B7DQR4</accession>
<sequence>MRFSRVEVVFYRLKIRLKTMNVADVNEEKVEGSVKTFWVTNKRAVRPEDIFLF</sequence>
<keyword evidence="2" id="KW-1185">Reference proteome</keyword>
<reference evidence="1 2" key="1">
    <citation type="submission" date="2019-05" db="EMBL/GenBank/DDBJ databases">
        <title>Another draft genome of Portunus trituberculatus and its Hox gene families provides insights of decapod evolution.</title>
        <authorList>
            <person name="Jeong J.-H."/>
            <person name="Song I."/>
            <person name="Kim S."/>
            <person name="Choi T."/>
            <person name="Kim D."/>
            <person name="Ryu S."/>
            <person name="Kim W."/>
        </authorList>
    </citation>
    <scope>NUCLEOTIDE SEQUENCE [LARGE SCALE GENOMIC DNA]</scope>
    <source>
        <tissue evidence="1">Muscle</tissue>
    </source>
</reference>
<dbReference type="Proteomes" id="UP000324222">
    <property type="component" value="Unassembled WGS sequence"/>
</dbReference>
<gene>
    <name evidence="1" type="ORF">E2C01_016632</name>
</gene>
<dbReference type="EMBL" id="VSRR010001225">
    <property type="protein sequence ID" value="MPC23575.1"/>
    <property type="molecule type" value="Genomic_DNA"/>
</dbReference>
<protein>
    <submittedName>
        <fullName evidence="1">Uncharacterized protein</fullName>
    </submittedName>
</protein>
<organism evidence="1 2">
    <name type="scientific">Portunus trituberculatus</name>
    <name type="common">Swimming crab</name>
    <name type="synonym">Neptunus trituberculatus</name>
    <dbReference type="NCBI Taxonomy" id="210409"/>
    <lineage>
        <taxon>Eukaryota</taxon>
        <taxon>Metazoa</taxon>
        <taxon>Ecdysozoa</taxon>
        <taxon>Arthropoda</taxon>
        <taxon>Crustacea</taxon>
        <taxon>Multicrustacea</taxon>
        <taxon>Malacostraca</taxon>
        <taxon>Eumalacostraca</taxon>
        <taxon>Eucarida</taxon>
        <taxon>Decapoda</taxon>
        <taxon>Pleocyemata</taxon>
        <taxon>Brachyura</taxon>
        <taxon>Eubrachyura</taxon>
        <taxon>Portunoidea</taxon>
        <taxon>Portunidae</taxon>
        <taxon>Portuninae</taxon>
        <taxon>Portunus</taxon>
    </lineage>
</organism>
<dbReference type="AlphaFoldDB" id="A0A5B7DQR4"/>